<protein>
    <submittedName>
        <fullName evidence="1">Uncharacterized protein</fullName>
    </submittedName>
</protein>
<evidence type="ECO:0000313" key="1">
    <source>
        <dbReference type="EMBL" id="KAL1545532.1"/>
    </source>
</evidence>
<proteinExistence type="predicted"/>
<organism evidence="1 2">
    <name type="scientific">Salvia divinorum</name>
    <name type="common">Maria pastora</name>
    <name type="synonym">Diviner's sage</name>
    <dbReference type="NCBI Taxonomy" id="28513"/>
    <lineage>
        <taxon>Eukaryota</taxon>
        <taxon>Viridiplantae</taxon>
        <taxon>Streptophyta</taxon>
        <taxon>Embryophyta</taxon>
        <taxon>Tracheophyta</taxon>
        <taxon>Spermatophyta</taxon>
        <taxon>Magnoliopsida</taxon>
        <taxon>eudicotyledons</taxon>
        <taxon>Gunneridae</taxon>
        <taxon>Pentapetalae</taxon>
        <taxon>asterids</taxon>
        <taxon>lamiids</taxon>
        <taxon>Lamiales</taxon>
        <taxon>Lamiaceae</taxon>
        <taxon>Nepetoideae</taxon>
        <taxon>Mentheae</taxon>
        <taxon>Salviinae</taxon>
        <taxon>Salvia</taxon>
        <taxon>Salvia subgen. Calosphace</taxon>
    </lineage>
</organism>
<comment type="caution">
    <text evidence="1">The sequence shown here is derived from an EMBL/GenBank/DDBJ whole genome shotgun (WGS) entry which is preliminary data.</text>
</comment>
<dbReference type="Proteomes" id="UP001567538">
    <property type="component" value="Unassembled WGS sequence"/>
</dbReference>
<dbReference type="EMBL" id="JBEAFC010000008">
    <property type="protein sequence ID" value="KAL1545532.1"/>
    <property type="molecule type" value="Genomic_DNA"/>
</dbReference>
<evidence type="ECO:0000313" key="2">
    <source>
        <dbReference type="Proteomes" id="UP001567538"/>
    </source>
</evidence>
<gene>
    <name evidence="1" type="ORF">AAHA92_22247</name>
</gene>
<reference evidence="1 2" key="1">
    <citation type="submission" date="2024-06" db="EMBL/GenBank/DDBJ databases">
        <title>A chromosome level genome sequence of Diviner's sage (Salvia divinorum).</title>
        <authorList>
            <person name="Ford S.A."/>
            <person name="Ro D.-K."/>
            <person name="Ness R.W."/>
            <person name="Phillips M.A."/>
        </authorList>
    </citation>
    <scope>NUCLEOTIDE SEQUENCE [LARGE SCALE GENOMIC DNA]</scope>
    <source>
        <strain evidence="1">SAF-2024a</strain>
        <tissue evidence="1">Leaf</tissue>
    </source>
</reference>
<name>A0ABD1GN25_SALDI</name>
<accession>A0ABD1GN25</accession>
<keyword evidence="2" id="KW-1185">Reference proteome</keyword>
<sequence>MGPILSNSTRSLYNIYFLRALEISKGPHCSSEITQESILPKQMVFNSALSRIGSPRTRRHSCPCCEEYNSSIGYPRLLVRLQASLSTPCASPVYKFKRLHRDSSLEVSSNWHISGPCSSGILPDYSERGVGCVWVSASGWRNRLLSSLVF</sequence>
<dbReference type="AlphaFoldDB" id="A0ABD1GN25"/>